<dbReference type="EMBL" id="CP019605">
    <property type="protein sequence ID" value="AQP44415.1"/>
    <property type="molecule type" value="Genomic_DNA"/>
</dbReference>
<dbReference type="RefSeq" id="WP_226996352.1">
    <property type="nucleotide sequence ID" value="NZ_CP019605.1"/>
</dbReference>
<dbReference type="Proteomes" id="UP000188324">
    <property type="component" value="Chromosome"/>
</dbReference>
<dbReference type="KEGG" id="tfl:RPIT_05970"/>
<dbReference type="InterPro" id="IPR030395">
    <property type="entry name" value="GP_PDE_dom"/>
</dbReference>
<organism evidence="1 2">
    <name type="scientific">Tessaracoccus flavus</name>
    <dbReference type="NCBI Taxonomy" id="1610493"/>
    <lineage>
        <taxon>Bacteria</taxon>
        <taxon>Bacillati</taxon>
        <taxon>Actinomycetota</taxon>
        <taxon>Actinomycetes</taxon>
        <taxon>Propionibacteriales</taxon>
        <taxon>Propionibacteriaceae</taxon>
        <taxon>Tessaracoccus</taxon>
    </lineage>
</organism>
<proteinExistence type="predicted"/>
<dbReference type="PANTHER" id="PTHR46211:SF14">
    <property type="entry name" value="GLYCEROPHOSPHODIESTER PHOSPHODIESTERASE"/>
    <property type="match status" value="1"/>
</dbReference>
<dbReference type="Gene3D" id="3.20.20.190">
    <property type="entry name" value="Phosphatidylinositol (PI) phosphodiesterase"/>
    <property type="match status" value="1"/>
</dbReference>
<gene>
    <name evidence="1" type="ORF">RPIT_05970</name>
</gene>
<keyword evidence="2" id="KW-1185">Reference proteome</keyword>
<protein>
    <submittedName>
        <fullName evidence="1">Uncharacterized protein</fullName>
    </submittedName>
</protein>
<sequence>MAGVHDDYLSPEFIPMAHRGGALLTANLGIENTLRAFSAAVDLGYRYLETDVHVTADGALVAFHDEDLHRVTDVTGSISEFSLEEIRQLRVGEREPIPTVDELLETFPHINFNIDIKGDAAVRPLDEALRRHGAERRVCVGSFSRSRIRLFRALQPRVPTAVSPSGVMAMRAGMFRTAGKVFQVPLSHQVGPVTVDLVTPRSIARIHAAGMKIHVWTIDDPTTMHRLIDWGVDGIITDRPDLLKEVLRARGMWSTR</sequence>
<dbReference type="InterPro" id="IPR017946">
    <property type="entry name" value="PLC-like_Pdiesterase_TIM-brl"/>
</dbReference>
<reference evidence="1 2" key="1">
    <citation type="journal article" date="2016" name="Int. J. Syst. Evol. Microbiol.">
        <title>Tessaracoccus flavus sp. nov., isolated from the drainage system of a lindane-producing factory.</title>
        <authorList>
            <person name="Kumari R."/>
            <person name="Singh P."/>
            <person name="Schumann P."/>
            <person name="Lal R."/>
        </authorList>
    </citation>
    <scope>NUCLEOTIDE SEQUENCE [LARGE SCALE GENOMIC DNA]</scope>
    <source>
        <strain evidence="1 2">RP1T</strain>
    </source>
</reference>
<evidence type="ECO:0000313" key="2">
    <source>
        <dbReference type="Proteomes" id="UP000188324"/>
    </source>
</evidence>
<dbReference type="GO" id="GO:0006629">
    <property type="term" value="P:lipid metabolic process"/>
    <property type="evidence" value="ECO:0007669"/>
    <property type="project" value="InterPro"/>
</dbReference>
<dbReference type="SUPFAM" id="SSF51695">
    <property type="entry name" value="PLC-like phosphodiesterases"/>
    <property type="match status" value="1"/>
</dbReference>
<dbReference type="STRING" id="1610493.RPIT_05970"/>
<dbReference type="PANTHER" id="PTHR46211">
    <property type="entry name" value="GLYCEROPHOSPHORYL DIESTER PHOSPHODIESTERASE"/>
    <property type="match status" value="1"/>
</dbReference>
<name>A0A1Q2CED5_9ACTN</name>
<dbReference type="Pfam" id="PF03009">
    <property type="entry name" value="GDPD"/>
    <property type="match status" value="1"/>
</dbReference>
<dbReference type="CDD" id="cd08561">
    <property type="entry name" value="GDPD_cytoplasmic_ScUgpQ2_like"/>
    <property type="match status" value="1"/>
</dbReference>
<dbReference type="GO" id="GO:0008081">
    <property type="term" value="F:phosphoric diester hydrolase activity"/>
    <property type="evidence" value="ECO:0007669"/>
    <property type="project" value="InterPro"/>
</dbReference>
<accession>A0A1Q2CED5</accession>
<evidence type="ECO:0000313" key="1">
    <source>
        <dbReference type="EMBL" id="AQP44415.1"/>
    </source>
</evidence>
<dbReference type="PROSITE" id="PS50007">
    <property type="entry name" value="PIPLC_X_DOMAIN"/>
    <property type="match status" value="1"/>
</dbReference>
<dbReference type="PROSITE" id="PS51704">
    <property type="entry name" value="GP_PDE"/>
    <property type="match status" value="1"/>
</dbReference>
<dbReference type="AlphaFoldDB" id="A0A1Q2CED5"/>